<comment type="function">
    <text evidence="6">Specifically methylates the N4 position of cytidine in position 1402 (C1402) of 16S rRNA.</text>
</comment>
<evidence type="ECO:0000256" key="3">
    <source>
        <dbReference type="ARBA" id="ARBA00022603"/>
    </source>
</evidence>
<keyword evidence="2 6" id="KW-0698">rRNA processing</keyword>
<accession>A0A1G8MFY7</accession>
<evidence type="ECO:0000313" key="8">
    <source>
        <dbReference type="Proteomes" id="UP000198853"/>
    </source>
</evidence>
<dbReference type="PANTHER" id="PTHR11265:SF0">
    <property type="entry name" value="12S RRNA N4-METHYLCYTIDINE METHYLTRANSFERASE"/>
    <property type="match status" value="1"/>
</dbReference>
<feature type="binding site" evidence="6">
    <location>
        <position position="120"/>
    </location>
    <ligand>
        <name>S-adenosyl-L-methionine</name>
        <dbReference type="ChEBI" id="CHEBI:59789"/>
    </ligand>
</feature>
<keyword evidence="6" id="KW-0963">Cytoplasm</keyword>
<dbReference type="HAMAP" id="MF_01007">
    <property type="entry name" value="16SrRNA_methyltr_H"/>
    <property type="match status" value="1"/>
</dbReference>
<dbReference type="GO" id="GO:0071424">
    <property type="term" value="F:rRNA (cytosine-N4-)-methyltransferase activity"/>
    <property type="evidence" value="ECO:0007669"/>
    <property type="project" value="UniProtKB-UniRule"/>
</dbReference>
<evidence type="ECO:0000256" key="5">
    <source>
        <dbReference type="ARBA" id="ARBA00022691"/>
    </source>
</evidence>
<dbReference type="InterPro" id="IPR002903">
    <property type="entry name" value="RsmH"/>
</dbReference>
<dbReference type="InterPro" id="IPR029063">
    <property type="entry name" value="SAM-dependent_MTases_sf"/>
</dbReference>
<dbReference type="PANTHER" id="PTHR11265">
    <property type="entry name" value="S-ADENOSYL-METHYLTRANSFERASE MRAW"/>
    <property type="match status" value="1"/>
</dbReference>
<comment type="similarity">
    <text evidence="1 6">Belongs to the methyltransferase superfamily. RsmH family.</text>
</comment>
<evidence type="ECO:0000256" key="4">
    <source>
        <dbReference type="ARBA" id="ARBA00022679"/>
    </source>
</evidence>
<dbReference type="Gene3D" id="3.40.50.150">
    <property type="entry name" value="Vaccinia Virus protein VP39"/>
    <property type="match status" value="1"/>
</dbReference>
<dbReference type="InterPro" id="IPR023397">
    <property type="entry name" value="SAM-dep_MeTrfase_MraW_recog"/>
</dbReference>
<feature type="binding site" evidence="6">
    <location>
        <position position="99"/>
    </location>
    <ligand>
        <name>S-adenosyl-L-methionine</name>
        <dbReference type="ChEBI" id="CHEBI:59789"/>
    </ligand>
</feature>
<sequence>MILLNRWKNWIYRRGFTFIGTYSHQTVLLQEAIHGLNIHEEGTYVDCTYGRGGHTAEIVKRLNENGHLYALDADEEAISAGRARFAGEEGKVTFIHGNFRETVPRLQSYGVDSLNGVLFDLGVSSPQLDDKSRGFSYRGEEPLDMRMDRGQSLTAEEIVHTWTYEALVSVIARYGEEKYAKSIARAIESARNKYRINTTAQLAEIVKDGIPAAARRSGGHPAKRTFQALRIAVNDELQAFEDALTSLIARLHPAGGRMAVITFHSLEDRIAKRTLDAYCKSPELPPGLPVIPEEMKPSMQWINKKPIVPSSDEIEINRRARSARLRIAEKIR</sequence>
<dbReference type="EC" id="2.1.1.199" evidence="6"/>
<dbReference type="SUPFAM" id="SSF53335">
    <property type="entry name" value="S-adenosyl-L-methionine-dependent methyltransferases"/>
    <property type="match status" value="1"/>
</dbReference>
<gene>
    <name evidence="6" type="primary">rsmH</name>
    <name evidence="7" type="ORF">SAMN04488123_104122</name>
</gene>
<feature type="binding site" evidence="6">
    <location>
        <begin position="52"/>
        <end position="54"/>
    </location>
    <ligand>
        <name>S-adenosyl-L-methionine</name>
        <dbReference type="ChEBI" id="CHEBI:59789"/>
    </ligand>
</feature>
<feature type="binding site" evidence="6">
    <location>
        <position position="72"/>
    </location>
    <ligand>
        <name>S-adenosyl-L-methionine</name>
        <dbReference type="ChEBI" id="CHEBI:59789"/>
    </ligand>
</feature>
<organism evidence="7 8">
    <name type="scientific">Natribacillus halophilus</name>
    <dbReference type="NCBI Taxonomy" id="549003"/>
    <lineage>
        <taxon>Bacteria</taxon>
        <taxon>Bacillati</taxon>
        <taxon>Bacillota</taxon>
        <taxon>Bacilli</taxon>
        <taxon>Bacillales</taxon>
        <taxon>Bacillaceae</taxon>
        <taxon>Natribacillus</taxon>
    </lineage>
</organism>
<dbReference type="GO" id="GO:0070475">
    <property type="term" value="P:rRNA base methylation"/>
    <property type="evidence" value="ECO:0007669"/>
    <property type="project" value="UniProtKB-UniRule"/>
</dbReference>
<evidence type="ECO:0000256" key="6">
    <source>
        <dbReference type="HAMAP-Rule" id="MF_01007"/>
    </source>
</evidence>
<feature type="binding site" evidence="6">
    <location>
        <position position="127"/>
    </location>
    <ligand>
        <name>S-adenosyl-L-methionine</name>
        <dbReference type="ChEBI" id="CHEBI:59789"/>
    </ligand>
</feature>
<dbReference type="PIRSF" id="PIRSF004486">
    <property type="entry name" value="MraW"/>
    <property type="match status" value="1"/>
</dbReference>
<keyword evidence="5 6" id="KW-0949">S-adenosyl-L-methionine</keyword>
<proteinExistence type="inferred from homology"/>
<dbReference type="EMBL" id="FNEN01000004">
    <property type="protein sequence ID" value="SDI66260.1"/>
    <property type="molecule type" value="Genomic_DNA"/>
</dbReference>
<dbReference type="Gene3D" id="1.10.150.170">
    <property type="entry name" value="Putative methyltransferase TM0872, insert domain"/>
    <property type="match status" value="1"/>
</dbReference>
<dbReference type="GO" id="GO:0005737">
    <property type="term" value="C:cytoplasm"/>
    <property type="evidence" value="ECO:0007669"/>
    <property type="project" value="UniProtKB-SubCell"/>
</dbReference>
<keyword evidence="8" id="KW-1185">Reference proteome</keyword>
<dbReference type="CDD" id="cd02440">
    <property type="entry name" value="AdoMet_MTases"/>
    <property type="match status" value="1"/>
</dbReference>
<evidence type="ECO:0000256" key="2">
    <source>
        <dbReference type="ARBA" id="ARBA00022552"/>
    </source>
</evidence>
<evidence type="ECO:0000256" key="1">
    <source>
        <dbReference type="ARBA" id="ARBA00010396"/>
    </source>
</evidence>
<dbReference type="NCBIfam" id="TIGR00006">
    <property type="entry name" value="16S rRNA (cytosine(1402)-N(4))-methyltransferase RsmH"/>
    <property type="match status" value="1"/>
</dbReference>
<comment type="subcellular location">
    <subcellularLocation>
        <location evidence="6">Cytoplasm</location>
    </subcellularLocation>
</comment>
<dbReference type="AlphaFoldDB" id="A0A1G8MFY7"/>
<name>A0A1G8MFY7_9BACI</name>
<dbReference type="SUPFAM" id="SSF81799">
    <property type="entry name" value="Putative methyltransferase TM0872, insert domain"/>
    <property type="match status" value="1"/>
</dbReference>
<protein>
    <recommendedName>
        <fullName evidence="6">Ribosomal RNA small subunit methyltransferase H</fullName>
        <ecNumber evidence="6">2.1.1.199</ecNumber>
    </recommendedName>
    <alternativeName>
        <fullName evidence="6">16S rRNA m(4)C1402 methyltransferase</fullName>
    </alternativeName>
    <alternativeName>
        <fullName evidence="6">rRNA (cytosine-N(4)-)-methyltransferase RsmH</fullName>
    </alternativeName>
</protein>
<keyword evidence="3 6" id="KW-0489">Methyltransferase</keyword>
<reference evidence="7 8" key="1">
    <citation type="submission" date="2016-10" db="EMBL/GenBank/DDBJ databases">
        <authorList>
            <person name="de Groot N.N."/>
        </authorList>
    </citation>
    <scope>NUCLEOTIDE SEQUENCE [LARGE SCALE GENOMIC DNA]</scope>
    <source>
        <strain evidence="7 8">DSM 21771</strain>
    </source>
</reference>
<keyword evidence="4 6" id="KW-0808">Transferase</keyword>
<dbReference type="Pfam" id="PF01795">
    <property type="entry name" value="Methyltransf_5"/>
    <property type="match status" value="1"/>
</dbReference>
<comment type="catalytic activity">
    <reaction evidence="6">
        <text>cytidine(1402) in 16S rRNA + S-adenosyl-L-methionine = N(4)-methylcytidine(1402) in 16S rRNA + S-adenosyl-L-homocysteine + H(+)</text>
        <dbReference type="Rhea" id="RHEA:42928"/>
        <dbReference type="Rhea" id="RHEA-COMP:10286"/>
        <dbReference type="Rhea" id="RHEA-COMP:10287"/>
        <dbReference type="ChEBI" id="CHEBI:15378"/>
        <dbReference type="ChEBI" id="CHEBI:57856"/>
        <dbReference type="ChEBI" id="CHEBI:59789"/>
        <dbReference type="ChEBI" id="CHEBI:74506"/>
        <dbReference type="ChEBI" id="CHEBI:82748"/>
        <dbReference type="EC" id="2.1.1.199"/>
    </reaction>
</comment>
<evidence type="ECO:0000313" key="7">
    <source>
        <dbReference type="EMBL" id="SDI66260.1"/>
    </source>
</evidence>
<dbReference type="Proteomes" id="UP000198853">
    <property type="component" value="Unassembled WGS sequence"/>
</dbReference>